<feature type="compositionally biased region" description="Gly residues" evidence="1">
    <location>
        <begin position="1"/>
        <end position="14"/>
    </location>
</feature>
<evidence type="ECO:0000313" key="2">
    <source>
        <dbReference type="EMBL" id="KAI5402850.1"/>
    </source>
</evidence>
<accession>A0A9D4WL86</accession>
<evidence type="ECO:0000313" key="3">
    <source>
        <dbReference type="Proteomes" id="UP001058974"/>
    </source>
</evidence>
<dbReference type="Proteomes" id="UP001058974">
    <property type="component" value="Chromosome 5"/>
</dbReference>
<evidence type="ECO:0000256" key="1">
    <source>
        <dbReference type="SAM" id="MobiDB-lite"/>
    </source>
</evidence>
<reference evidence="2 3" key="1">
    <citation type="journal article" date="2022" name="Nat. Genet.">
        <title>Improved pea reference genome and pan-genome highlight genomic features and evolutionary characteristics.</title>
        <authorList>
            <person name="Yang T."/>
            <person name="Liu R."/>
            <person name="Luo Y."/>
            <person name="Hu S."/>
            <person name="Wang D."/>
            <person name="Wang C."/>
            <person name="Pandey M.K."/>
            <person name="Ge S."/>
            <person name="Xu Q."/>
            <person name="Li N."/>
            <person name="Li G."/>
            <person name="Huang Y."/>
            <person name="Saxena R.K."/>
            <person name="Ji Y."/>
            <person name="Li M."/>
            <person name="Yan X."/>
            <person name="He Y."/>
            <person name="Liu Y."/>
            <person name="Wang X."/>
            <person name="Xiang C."/>
            <person name="Varshney R.K."/>
            <person name="Ding H."/>
            <person name="Gao S."/>
            <person name="Zong X."/>
        </authorList>
    </citation>
    <scope>NUCLEOTIDE SEQUENCE [LARGE SCALE GENOMIC DNA]</scope>
    <source>
        <strain evidence="2 3">cv. Zhongwan 6</strain>
    </source>
</reference>
<dbReference type="Gramene" id="Psat05G0044600-T1">
    <property type="protein sequence ID" value="KAI5402850.1"/>
    <property type="gene ID" value="KIW84_050446"/>
</dbReference>
<feature type="region of interest" description="Disordered" evidence="1">
    <location>
        <begin position="1"/>
        <end position="56"/>
    </location>
</feature>
<protein>
    <submittedName>
        <fullName evidence="2">Uncharacterized protein</fullName>
    </submittedName>
</protein>
<feature type="compositionally biased region" description="Polar residues" evidence="1">
    <location>
        <begin position="16"/>
        <end position="42"/>
    </location>
</feature>
<comment type="caution">
    <text evidence="2">The sequence shown here is derived from an EMBL/GenBank/DDBJ whole genome shotgun (WGS) entry which is preliminary data.</text>
</comment>
<proteinExistence type="predicted"/>
<dbReference type="AlphaFoldDB" id="A0A9D4WL86"/>
<gene>
    <name evidence="2" type="ORF">KIW84_050446</name>
</gene>
<organism evidence="2 3">
    <name type="scientific">Pisum sativum</name>
    <name type="common">Garden pea</name>
    <name type="synonym">Lathyrus oleraceus</name>
    <dbReference type="NCBI Taxonomy" id="3888"/>
    <lineage>
        <taxon>Eukaryota</taxon>
        <taxon>Viridiplantae</taxon>
        <taxon>Streptophyta</taxon>
        <taxon>Embryophyta</taxon>
        <taxon>Tracheophyta</taxon>
        <taxon>Spermatophyta</taxon>
        <taxon>Magnoliopsida</taxon>
        <taxon>eudicotyledons</taxon>
        <taxon>Gunneridae</taxon>
        <taxon>Pentapetalae</taxon>
        <taxon>rosids</taxon>
        <taxon>fabids</taxon>
        <taxon>Fabales</taxon>
        <taxon>Fabaceae</taxon>
        <taxon>Papilionoideae</taxon>
        <taxon>50 kb inversion clade</taxon>
        <taxon>NPAAA clade</taxon>
        <taxon>Hologalegina</taxon>
        <taxon>IRL clade</taxon>
        <taxon>Fabeae</taxon>
        <taxon>Lathyrus</taxon>
    </lineage>
</organism>
<sequence>MQGAGDVQGAGGIGDMQNTSSGQQTPIANDPSQPNQQTTTAHNLPPTGLKKRRLDENGNIKRSEVWDHFNLIPDSDPPITEY</sequence>
<dbReference type="EMBL" id="JAMSHJ010000005">
    <property type="protein sequence ID" value="KAI5402850.1"/>
    <property type="molecule type" value="Genomic_DNA"/>
</dbReference>
<name>A0A9D4WL86_PEA</name>
<keyword evidence="3" id="KW-1185">Reference proteome</keyword>